<dbReference type="GO" id="GO:0006398">
    <property type="term" value="P:mRNA 3'-end processing by stem-loop binding and cleavage"/>
    <property type="evidence" value="ECO:0007669"/>
    <property type="project" value="TreeGrafter"/>
</dbReference>
<dbReference type="InterPro" id="IPR034109">
    <property type="entry name" value="Lsm11_M"/>
</dbReference>
<dbReference type="GO" id="GO:0071209">
    <property type="term" value="F:U7 snRNA binding"/>
    <property type="evidence" value="ECO:0007669"/>
    <property type="project" value="InterPro"/>
</dbReference>
<feature type="compositionally biased region" description="Basic and acidic residues" evidence="1">
    <location>
        <begin position="252"/>
        <end position="261"/>
    </location>
</feature>
<dbReference type="GeneID" id="112239090"/>
<reference evidence="2" key="1">
    <citation type="submission" date="2025-08" db="UniProtKB">
        <authorList>
            <consortium name="Ensembl"/>
        </authorList>
    </citation>
    <scope>IDENTIFICATION</scope>
</reference>
<evidence type="ECO:0008006" key="4">
    <source>
        <dbReference type="Google" id="ProtNLM"/>
    </source>
</evidence>
<dbReference type="PANTHER" id="PTHR21415">
    <property type="entry name" value="U7 SNRNA-ASSOCIATED SM-LIKE PROTEIN LSM11"/>
    <property type="match status" value="1"/>
</dbReference>
<dbReference type="SUPFAM" id="SSF50182">
    <property type="entry name" value="Sm-like ribonucleoproteins"/>
    <property type="match status" value="1"/>
</dbReference>
<dbReference type="PANTHER" id="PTHR21415:SF1">
    <property type="entry name" value="U7 SNRNA-ASSOCIATED SM-LIKE PROTEIN LSM11"/>
    <property type="match status" value="1"/>
</dbReference>
<dbReference type="CDD" id="cd01739">
    <property type="entry name" value="LSm11_M"/>
    <property type="match status" value="1"/>
</dbReference>
<feature type="compositionally biased region" description="Basic and acidic residues" evidence="1">
    <location>
        <begin position="269"/>
        <end position="296"/>
    </location>
</feature>
<dbReference type="Proteomes" id="UP000694402">
    <property type="component" value="Unassembled WGS sequence"/>
</dbReference>
<dbReference type="GO" id="GO:0005683">
    <property type="term" value="C:U7 snRNP"/>
    <property type="evidence" value="ECO:0007669"/>
    <property type="project" value="TreeGrafter"/>
</dbReference>
<protein>
    <recommendedName>
        <fullName evidence="4">U7 snRNA-associated Sm-like protein LSm11</fullName>
    </recommendedName>
</protein>
<feature type="region of interest" description="Disordered" evidence="1">
    <location>
        <begin position="1"/>
        <end position="41"/>
    </location>
</feature>
<reference evidence="2" key="2">
    <citation type="submission" date="2025-09" db="UniProtKB">
        <authorList>
            <consortium name="Ensembl"/>
        </authorList>
    </citation>
    <scope>IDENTIFICATION</scope>
</reference>
<accession>A0A8C8FMN4</accession>
<evidence type="ECO:0000256" key="1">
    <source>
        <dbReference type="SAM" id="MobiDB-lite"/>
    </source>
</evidence>
<keyword evidence="3" id="KW-1185">Reference proteome</keyword>
<dbReference type="Gene3D" id="2.30.30.100">
    <property type="match status" value="1"/>
</dbReference>
<dbReference type="GeneTree" id="ENSGT00390000012944"/>
<dbReference type="Ensembl" id="ENSOTST00005040503.2">
    <property type="protein sequence ID" value="ENSOTSP00005037232.1"/>
    <property type="gene ID" value="ENSOTSG00005017598.2"/>
</dbReference>
<sequence>MEERERRGDKQQKCPESEKKERESTSACASDATEHTAEEEDDIAAKLDVTSDKFDPLLALYSTTVPLPYPNVKCFNNIAEYESFLKGGRGRAKPENVEKKQRKARKGVADPERIEKLKRLMVNNPIVGEDGEEGTSGTARRCRIQKAAKNVLTRMPLHRGSPLGEMHRCVQERIRVKVHIRTFKGLRGVCSGFIVAFDKFWNMAMVDVDETYREPLLGEALYHEKALTVTRLFDKLKLQESAALREYEEKKKQIDKKKAEPFHPLPETQTRDRRRGDPNRGDPRRRGDPRAVDPRLARATVGPPVGDDPGALGATASRGGNLAWTWKPVCSCSLANSFWSFHAKREQKPTLPPGLVATRASGHPPGKLLDLKVQCVEVLPRPIHQDLQYLHWFRPTWKSHCYCISY</sequence>
<name>A0A8C8FMN4_ONCTS</name>
<dbReference type="RefSeq" id="XP_024263371.2">
    <property type="nucleotide sequence ID" value="XM_024407603.2"/>
</dbReference>
<dbReference type="InterPro" id="IPR010920">
    <property type="entry name" value="LSM_dom_sf"/>
</dbReference>
<feature type="region of interest" description="Disordered" evidence="1">
    <location>
        <begin position="252"/>
        <end position="313"/>
    </location>
</feature>
<evidence type="ECO:0000313" key="3">
    <source>
        <dbReference type="Proteomes" id="UP000694402"/>
    </source>
</evidence>
<dbReference type="InterPro" id="IPR039267">
    <property type="entry name" value="Lsm11"/>
</dbReference>
<dbReference type="AlphaFoldDB" id="A0A8C8FMN4"/>
<feature type="compositionally biased region" description="Basic and acidic residues" evidence="1">
    <location>
        <begin position="1"/>
        <end position="24"/>
    </location>
</feature>
<evidence type="ECO:0000313" key="2">
    <source>
        <dbReference type="Ensembl" id="ENSOTSP00005037232.1"/>
    </source>
</evidence>
<organism evidence="2 3">
    <name type="scientific">Oncorhynchus tshawytscha</name>
    <name type="common">Chinook salmon</name>
    <name type="synonym">Salmo tshawytscha</name>
    <dbReference type="NCBI Taxonomy" id="74940"/>
    <lineage>
        <taxon>Eukaryota</taxon>
        <taxon>Metazoa</taxon>
        <taxon>Chordata</taxon>
        <taxon>Craniata</taxon>
        <taxon>Vertebrata</taxon>
        <taxon>Euteleostomi</taxon>
        <taxon>Actinopterygii</taxon>
        <taxon>Neopterygii</taxon>
        <taxon>Teleostei</taxon>
        <taxon>Protacanthopterygii</taxon>
        <taxon>Salmoniformes</taxon>
        <taxon>Salmonidae</taxon>
        <taxon>Salmoninae</taxon>
        <taxon>Oncorhynchus</taxon>
    </lineage>
</organism>
<proteinExistence type="predicted"/>
<gene>
    <name evidence="2" type="primary">LSM11</name>
</gene>